<dbReference type="OrthoDB" id="2222217at2"/>
<keyword evidence="2" id="KW-1185">Reference proteome</keyword>
<proteinExistence type="predicted"/>
<evidence type="ECO:0000313" key="2">
    <source>
        <dbReference type="Proteomes" id="UP000190626"/>
    </source>
</evidence>
<dbReference type="Proteomes" id="UP000190626">
    <property type="component" value="Unassembled WGS sequence"/>
</dbReference>
<evidence type="ECO:0008006" key="3">
    <source>
        <dbReference type="Google" id="ProtNLM"/>
    </source>
</evidence>
<dbReference type="RefSeq" id="WP_079413966.1">
    <property type="nucleotide sequence ID" value="NZ_MBTG01000014.1"/>
</dbReference>
<reference evidence="2" key="1">
    <citation type="submission" date="2016-07" db="EMBL/GenBank/DDBJ databases">
        <authorList>
            <person name="Florea S."/>
            <person name="Webb J.S."/>
            <person name="Jaromczyk J."/>
            <person name="Schardl C.L."/>
        </authorList>
    </citation>
    <scope>NUCLEOTIDE SEQUENCE [LARGE SCALE GENOMIC DNA]</scope>
    <source>
        <strain evidence="2">CY1</strain>
    </source>
</reference>
<organism evidence="1 2">
    <name type="scientific">Paenibacillus ferrarius</name>
    <dbReference type="NCBI Taxonomy" id="1469647"/>
    <lineage>
        <taxon>Bacteria</taxon>
        <taxon>Bacillati</taxon>
        <taxon>Bacillota</taxon>
        <taxon>Bacilli</taxon>
        <taxon>Bacillales</taxon>
        <taxon>Paenibacillaceae</taxon>
        <taxon>Paenibacillus</taxon>
    </lineage>
</organism>
<dbReference type="EMBL" id="MBTG01000014">
    <property type="protein sequence ID" value="OPH56976.1"/>
    <property type="molecule type" value="Genomic_DNA"/>
</dbReference>
<gene>
    <name evidence="1" type="ORF">BC351_26570</name>
</gene>
<dbReference type="STRING" id="1469647.BC351_26570"/>
<protein>
    <recommendedName>
        <fullName evidence="3">Immunity protein 22</fullName>
    </recommendedName>
</protein>
<name>A0A1V4HIZ8_9BACL</name>
<comment type="caution">
    <text evidence="1">The sequence shown here is derived from an EMBL/GenBank/DDBJ whole genome shotgun (WGS) entry which is preliminary data.</text>
</comment>
<accession>A0A1V4HIZ8</accession>
<sequence length="143" mass="16252">MKNVVAIWAANYESEEDLKSFVEISYDEDEEAQAQAQASGFMRSIGISGIDNDFMETHFINDDESRQSFSNYLYNEYCSNQSFSEQLPSNLGEYINRYNSFILLYANDSPYGSVNEFLLLMEAPVTPSGSSPVLLAYLIYHTN</sequence>
<evidence type="ECO:0000313" key="1">
    <source>
        <dbReference type="EMBL" id="OPH56976.1"/>
    </source>
</evidence>
<dbReference type="AlphaFoldDB" id="A0A1V4HIZ8"/>
<dbReference type="Pfam" id="PF14112">
    <property type="entry name" value="DUF4284"/>
    <property type="match status" value="1"/>
</dbReference>
<dbReference type="InterPro" id="IPR025560">
    <property type="entry name" value="Imm22"/>
</dbReference>